<accession>A0AA88L0A0</accession>
<keyword evidence="2" id="KW-1185">Reference proteome</keyword>
<sequence>MMFVDYALGLVNDFNVLFQSKSPIFYKLKTEILKLVATLAINYMDGTYVRNCTDLLALDVTDESHYVDVQKVYLGYTAEEELASLVSSSPDISQLEVRKVYITVRDFY</sequence>
<dbReference type="EMBL" id="JAVRJZ010000013">
    <property type="protein sequence ID" value="KAK2714208.1"/>
    <property type="molecule type" value="Genomic_DNA"/>
</dbReference>
<name>A0AA88L0A0_ARTSF</name>
<organism evidence="1 2">
    <name type="scientific">Artemia franciscana</name>
    <name type="common">Brine shrimp</name>
    <name type="synonym">Artemia sanfranciscana</name>
    <dbReference type="NCBI Taxonomy" id="6661"/>
    <lineage>
        <taxon>Eukaryota</taxon>
        <taxon>Metazoa</taxon>
        <taxon>Ecdysozoa</taxon>
        <taxon>Arthropoda</taxon>
        <taxon>Crustacea</taxon>
        <taxon>Branchiopoda</taxon>
        <taxon>Anostraca</taxon>
        <taxon>Artemiidae</taxon>
        <taxon>Artemia</taxon>
    </lineage>
</organism>
<protein>
    <submittedName>
        <fullName evidence="1">Uncharacterized protein</fullName>
    </submittedName>
</protein>
<comment type="caution">
    <text evidence="1">The sequence shown here is derived from an EMBL/GenBank/DDBJ whole genome shotgun (WGS) entry which is preliminary data.</text>
</comment>
<evidence type="ECO:0000313" key="1">
    <source>
        <dbReference type="EMBL" id="KAK2714208.1"/>
    </source>
</evidence>
<dbReference type="Proteomes" id="UP001187531">
    <property type="component" value="Unassembled WGS sequence"/>
</dbReference>
<evidence type="ECO:0000313" key="2">
    <source>
        <dbReference type="Proteomes" id="UP001187531"/>
    </source>
</evidence>
<proteinExistence type="predicted"/>
<reference evidence="1" key="1">
    <citation type="submission" date="2023-07" db="EMBL/GenBank/DDBJ databases">
        <title>Chromosome-level genome assembly of Artemia franciscana.</title>
        <authorList>
            <person name="Jo E."/>
        </authorList>
    </citation>
    <scope>NUCLEOTIDE SEQUENCE</scope>
    <source>
        <tissue evidence="1">Whole body</tissue>
    </source>
</reference>
<gene>
    <name evidence="1" type="ORF">QYM36_008690</name>
</gene>
<dbReference type="AlphaFoldDB" id="A0AA88L0A0"/>